<dbReference type="AlphaFoldDB" id="A0A9X2IAT0"/>
<comment type="caution">
    <text evidence="1">The sequence shown here is derived from an EMBL/GenBank/DDBJ whole genome shotgun (WGS) entry which is preliminary data.</text>
</comment>
<keyword evidence="2" id="KW-1185">Reference proteome</keyword>
<proteinExistence type="predicted"/>
<dbReference type="Proteomes" id="UP001139721">
    <property type="component" value="Unassembled WGS sequence"/>
</dbReference>
<dbReference type="SUPFAM" id="SSF53335">
    <property type="entry name" value="S-adenosyl-L-methionine-dependent methyltransferases"/>
    <property type="match status" value="1"/>
</dbReference>
<dbReference type="RefSeq" id="WP_250421180.1">
    <property type="nucleotide sequence ID" value="NZ_JAJKBJ010000009.1"/>
</dbReference>
<accession>A0A9X2IAT0</accession>
<evidence type="ECO:0000313" key="1">
    <source>
        <dbReference type="EMBL" id="MCL9684274.1"/>
    </source>
</evidence>
<dbReference type="InterPro" id="IPR029063">
    <property type="entry name" value="SAM-dependent_MTases_sf"/>
</dbReference>
<reference evidence="1" key="1">
    <citation type="submission" date="2021-11" db="EMBL/GenBank/DDBJ databases">
        <title>Legionella maioricencis sp. nov., a new species isolated from hot water samples in Mallorca.</title>
        <authorList>
            <person name="Crespi S."/>
            <person name="Drasar V."/>
            <person name="Salva-Serra F."/>
            <person name="Jaen-Luchoro D."/>
            <person name="Pineiro-Iglesias B."/>
            <person name="Aliaga F."/>
            <person name="Fernandez-Juarez V."/>
            <person name="Coll G."/>
            <person name="Moore E.R.B."/>
            <person name="Bennasar-Figueras A."/>
        </authorList>
    </citation>
    <scope>NUCLEOTIDE SEQUENCE</scope>
    <source>
        <strain evidence="1">HCPI-6</strain>
    </source>
</reference>
<name>A0A9X2IAT0_9GAMM</name>
<organism evidence="1 2">
    <name type="scientific">Legionella maioricensis</name>
    <dbReference type="NCBI Taxonomy" id="2896528"/>
    <lineage>
        <taxon>Bacteria</taxon>
        <taxon>Pseudomonadati</taxon>
        <taxon>Pseudomonadota</taxon>
        <taxon>Gammaproteobacteria</taxon>
        <taxon>Legionellales</taxon>
        <taxon>Legionellaceae</taxon>
        <taxon>Legionella</taxon>
    </lineage>
</organism>
<gene>
    <name evidence="1" type="ORF">LOX96_09235</name>
</gene>
<protein>
    <submittedName>
        <fullName evidence="1">ABC transporter permease</fullName>
    </submittedName>
</protein>
<sequence>MAISNTLLSKQETKWISEQRVTRVSDNQEVLIYPMGAERYLSLVLSGDKKGRYDIKADIEGKNVLVIPGYGNSAFLFAHAGAKSVTVYDKDPVTIAWIKAFKKYYHYREYGSQGQSYPSIGELLAALTCWYPPLLTLPSGALKNILCWALKPKSLRRTYIYYMLSLVRHAIQSKGEEDFELDKNIKFYAGEVHQLIAHKEKQIFDTAFVPYLLGVRNGIESEIDIVDFIKQLIKLVPDGRILVSPARDTKEFHFIGQRYFVTTGYPNIQAIPGLKPFALGGDNEWFKTQGLAVFSLLR</sequence>
<evidence type="ECO:0000313" key="2">
    <source>
        <dbReference type="Proteomes" id="UP001139721"/>
    </source>
</evidence>
<dbReference type="EMBL" id="JAJKBJ010000009">
    <property type="protein sequence ID" value="MCL9684274.1"/>
    <property type="molecule type" value="Genomic_DNA"/>
</dbReference>